<dbReference type="SUPFAM" id="SSF51735">
    <property type="entry name" value="NAD(P)-binding Rossmann-fold domains"/>
    <property type="match status" value="1"/>
</dbReference>
<proteinExistence type="inferred from homology"/>
<dbReference type="PANTHER" id="PTHR42760">
    <property type="entry name" value="SHORT-CHAIN DEHYDROGENASES/REDUCTASES FAMILY MEMBER"/>
    <property type="match status" value="1"/>
</dbReference>
<reference evidence="5" key="1">
    <citation type="submission" date="2019-04" db="EMBL/GenBank/DDBJ databases">
        <authorList>
            <person name="Melise S."/>
            <person name="Noan J."/>
            <person name="Okalmin O."/>
        </authorList>
    </citation>
    <scope>NUCLEOTIDE SEQUENCE</scope>
    <source>
        <strain evidence="5">FN9</strain>
    </source>
</reference>
<comment type="similarity">
    <text evidence="1 4">Belongs to the short-chain dehydrogenases/reductases (SDR) family.</text>
</comment>
<dbReference type="PANTHER" id="PTHR42760:SF133">
    <property type="entry name" value="3-OXOACYL-[ACYL-CARRIER-PROTEIN] REDUCTASE"/>
    <property type="match status" value="1"/>
</dbReference>
<gene>
    <name evidence="5" type="ORF">FUG_LOCUS355991</name>
</gene>
<evidence type="ECO:0000256" key="1">
    <source>
        <dbReference type="ARBA" id="ARBA00006484"/>
    </source>
</evidence>
<dbReference type="GO" id="GO:0016616">
    <property type="term" value="F:oxidoreductase activity, acting on the CH-OH group of donors, NAD or NADP as acceptor"/>
    <property type="evidence" value="ECO:0007669"/>
    <property type="project" value="TreeGrafter"/>
</dbReference>
<dbReference type="GO" id="GO:0006633">
    <property type="term" value="P:fatty acid biosynthetic process"/>
    <property type="evidence" value="ECO:0007669"/>
    <property type="project" value="TreeGrafter"/>
</dbReference>
<dbReference type="CDD" id="cd05233">
    <property type="entry name" value="SDR_c"/>
    <property type="match status" value="1"/>
</dbReference>
<keyword evidence="2" id="KW-0521">NADP</keyword>
<evidence type="ECO:0000256" key="3">
    <source>
        <dbReference type="ARBA" id="ARBA00023002"/>
    </source>
</evidence>
<dbReference type="GO" id="GO:0048038">
    <property type="term" value="F:quinone binding"/>
    <property type="evidence" value="ECO:0007669"/>
    <property type="project" value="TreeGrafter"/>
</dbReference>
<dbReference type="Pfam" id="PF00106">
    <property type="entry name" value="adh_short"/>
    <property type="match status" value="1"/>
</dbReference>
<dbReference type="InterPro" id="IPR002347">
    <property type="entry name" value="SDR_fam"/>
</dbReference>
<protein>
    <submittedName>
        <fullName evidence="5">Uncharacterized protein</fullName>
    </submittedName>
</protein>
<sequence length="287" mass="31228">MSFSLRGKHCVITGATGAIGSRIAIAFAQRGSVVTLLSRSAPDARLSLEHQLAPYKPEQDRKDMGDEFPEAHRFMRLDATKTSTFKGFFGSSVGPVDVLVNCAGVSQTSFIKRTSDEDIQNILNTNLQSAILASKYAKMNPHGCIINVSSLMANKNGAGASVYAASKAGLVAFTRALATEYSPRSIRVNALLPGWIASPMWDREFILPFALPKTRFRRLSPMWEESNVNVQPPVLDLKPDIQQQCLKDCPLRRVGQPEEVADAAVFLATNRFANNCVLNLDGGLSAV</sequence>
<evidence type="ECO:0000256" key="2">
    <source>
        <dbReference type="ARBA" id="ARBA00022857"/>
    </source>
</evidence>
<dbReference type="EMBL" id="CAAKMV010000141">
    <property type="protein sequence ID" value="VIO59682.1"/>
    <property type="molecule type" value="Genomic_DNA"/>
</dbReference>
<dbReference type="PRINTS" id="PR00080">
    <property type="entry name" value="SDRFAMILY"/>
</dbReference>
<dbReference type="PRINTS" id="PR00081">
    <property type="entry name" value="GDHRDH"/>
</dbReference>
<dbReference type="InterPro" id="IPR036291">
    <property type="entry name" value="NAD(P)-bd_dom_sf"/>
</dbReference>
<evidence type="ECO:0000313" key="5">
    <source>
        <dbReference type="EMBL" id="VIO59682.1"/>
    </source>
</evidence>
<keyword evidence="3" id="KW-0560">Oxidoreductase</keyword>
<name>A0A4E9DIA7_GIBZA</name>
<evidence type="ECO:0000256" key="4">
    <source>
        <dbReference type="RuleBase" id="RU000363"/>
    </source>
</evidence>
<dbReference type="PROSITE" id="PS00061">
    <property type="entry name" value="ADH_SHORT"/>
    <property type="match status" value="1"/>
</dbReference>
<dbReference type="InterPro" id="IPR020904">
    <property type="entry name" value="Sc_DH/Rdtase_CS"/>
</dbReference>
<dbReference type="AlphaFoldDB" id="A0A4E9DIA7"/>
<organism evidence="5">
    <name type="scientific">Gibberella zeae</name>
    <name type="common">Wheat head blight fungus</name>
    <name type="synonym">Fusarium graminearum</name>
    <dbReference type="NCBI Taxonomy" id="5518"/>
    <lineage>
        <taxon>Eukaryota</taxon>
        <taxon>Fungi</taxon>
        <taxon>Dikarya</taxon>
        <taxon>Ascomycota</taxon>
        <taxon>Pezizomycotina</taxon>
        <taxon>Sordariomycetes</taxon>
        <taxon>Hypocreomycetidae</taxon>
        <taxon>Hypocreales</taxon>
        <taxon>Nectriaceae</taxon>
        <taxon>Fusarium</taxon>
    </lineage>
</organism>
<dbReference type="Gene3D" id="3.40.50.720">
    <property type="entry name" value="NAD(P)-binding Rossmann-like Domain"/>
    <property type="match status" value="1"/>
</dbReference>
<accession>A0A4E9DIA7</accession>